<dbReference type="EMBL" id="CDMZ01002641">
    <property type="protein sequence ID" value="CEM43247.1"/>
    <property type="molecule type" value="Genomic_DNA"/>
</dbReference>
<feature type="region of interest" description="Disordered" evidence="1">
    <location>
        <begin position="1"/>
        <end position="22"/>
    </location>
</feature>
<reference evidence="2" key="1">
    <citation type="submission" date="2014-11" db="EMBL/GenBank/DDBJ databases">
        <authorList>
            <person name="Otto D Thomas"/>
            <person name="Naeem Raeece"/>
        </authorList>
    </citation>
    <scope>NUCLEOTIDE SEQUENCE</scope>
</reference>
<gene>
    <name evidence="2" type="ORF">Cvel_6772</name>
</gene>
<proteinExistence type="predicted"/>
<feature type="compositionally biased region" description="Basic and acidic residues" evidence="1">
    <location>
        <begin position="1"/>
        <end position="11"/>
    </location>
</feature>
<sequence length="186" mass="21484">MSCKSRDRRNSDNALQGGDEDLDFGAEVEPDVVDWESVLEVYLNLEPFDQVRSFTLSIRPHRTVEFPRFRCIPRFTRMQESTPNVTYGNHSLFGQGDLLEYSSLFKLPNVTVYAPLDDFEGTNYTLGLEGNLEEEPTLAEKWNQDDSKWNYTHVVESGKKLKLVDSVKSYRRKGEMGAAFDRMLKR</sequence>
<accession>A0A0G4HGT1</accession>
<protein>
    <submittedName>
        <fullName evidence="2">Uncharacterized protein</fullName>
    </submittedName>
</protein>
<dbReference type="VEuPathDB" id="CryptoDB:Cvel_6772"/>
<name>A0A0G4HGT1_9ALVE</name>
<organism evidence="2">
    <name type="scientific">Chromera velia CCMP2878</name>
    <dbReference type="NCBI Taxonomy" id="1169474"/>
    <lineage>
        <taxon>Eukaryota</taxon>
        <taxon>Sar</taxon>
        <taxon>Alveolata</taxon>
        <taxon>Colpodellida</taxon>
        <taxon>Chromeraceae</taxon>
        <taxon>Chromera</taxon>
    </lineage>
</organism>
<evidence type="ECO:0000313" key="2">
    <source>
        <dbReference type="EMBL" id="CEM43247.1"/>
    </source>
</evidence>
<evidence type="ECO:0000256" key="1">
    <source>
        <dbReference type="SAM" id="MobiDB-lite"/>
    </source>
</evidence>
<dbReference type="AlphaFoldDB" id="A0A0G4HGT1"/>